<dbReference type="CDD" id="cd00564">
    <property type="entry name" value="TMP_TenI"/>
    <property type="match status" value="1"/>
</dbReference>
<evidence type="ECO:0000313" key="12">
    <source>
        <dbReference type="Proteomes" id="UP000016562"/>
    </source>
</evidence>
<accession>U3CUL5</accession>
<dbReference type="FunFam" id="3.20.20.70:FF:000064">
    <property type="entry name" value="Thiamine-phosphate synthase"/>
    <property type="match status" value="1"/>
</dbReference>
<dbReference type="EMBL" id="BATM01000060">
    <property type="protein sequence ID" value="GAD81423.1"/>
    <property type="molecule type" value="Genomic_DNA"/>
</dbReference>
<dbReference type="SUPFAM" id="SSF51391">
    <property type="entry name" value="Thiamin phosphate synthase"/>
    <property type="match status" value="1"/>
</dbReference>
<dbReference type="UniPathway" id="UPA00060">
    <property type="reaction ID" value="UER00141"/>
</dbReference>
<protein>
    <recommendedName>
        <fullName evidence="9">Thiamine-phosphate synthase</fullName>
        <shortName evidence="9">TP synthase</shortName>
        <shortName evidence="9">TPS</shortName>
        <ecNumber evidence="9">2.5.1.3</ecNumber>
    </recommendedName>
    <alternativeName>
        <fullName evidence="9">Thiamine-phosphate pyrophosphorylase</fullName>
        <shortName evidence="9">TMP pyrophosphorylase</shortName>
        <shortName evidence="9">TMP-PPase</shortName>
    </alternativeName>
</protein>
<keyword evidence="3 9" id="KW-0479">Metal-binding</keyword>
<comment type="similarity">
    <text evidence="9">Belongs to the thiamine-phosphate synthase family.</text>
</comment>
<evidence type="ECO:0000256" key="7">
    <source>
        <dbReference type="ARBA" id="ARBA00047851"/>
    </source>
</evidence>
<feature type="binding site" evidence="9">
    <location>
        <position position="255"/>
    </location>
    <ligand>
        <name>Mg(2+)</name>
        <dbReference type="ChEBI" id="CHEBI:18420"/>
    </ligand>
</feature>
<evidence type="ECO:0000256" key="8">
    <source>
        <dbReference type="ARBA" id="ARBA00047883"/>
    </source>
</evidence>
<gene>
    <name evidence="9 11" type="primary">thiE</name>
    <name evidence="11" type="ORF">VEZ01S_60_00280</name>
</gene>
<feature type="binding site" evidence="9">
    <location>
        <begin position="300"/>
        <end position="302"/>
    </location>
    <ligand>
        <name>2-[(2R,5Z)-2-carboxy-4-methylthiazol-5(2H)-ylidene]ethyl phosphate</name>
        <dbReference type="ChEBI" id="CHEBI:62899"/>
    </ligand>
</feature>
<comment type="catalytic activity">
    <reaction evidence="7 9">
        <text>2-(2-carboxy-4-methylthiazol-5-yl)ethyl phosphate + 4-amino-2-methyl-5-(diphosphooxymethyl)pyrimidine + 2 H(+) = thiamine phosphate + CO2 + diphosphate</text>
        <dbReference type="Rhea" id="RHEA:47848"/>
        <dbReference type="ChEBI" id="CHEBI:15378"/>
        <dbReference type="ChEBI" id="CHEBI:16526"/>
        <dbReference type="ChEBI" id="CHEBI:33019"/>
        <dbReference type="ChEBI" id="CHEBI:37575"/>
        <dbReference type="ChEBI" id="CHEBI:57841"/>
        <dbReference type="ChEBI" id="CHEBI:62890"/>
        <dbReference type="EC" id="2.5.1.3"/>
    </reaction>
</comment>
<keyword evidence="5 9" id="KW-0784">Thiamine biosynthesis</keyword>
<name>U3CUL5_9VIBR</name>
<feature type="binding site" evidence="9">
    <location>
        <position position="274"/>
    </location>
    <ligand>
        <name>4-amino-2-methyl-5-(diphosphooxymethyl)pyrimidine</name>
        <dbReference type="ChEBI" id="CHEBI:57841"/>
    </ligand>
</feature>
<feature type="domain" description="Thiamine phosphate synthase/TenI" evidence="10">
    <location>
        <begin position="187"/>
        <end position="363"/>
    </location>
</feature>
<dbReference type="GO" id="GO:0004789">
    <property type="term" value="F:thiamine-phosphate diphosphorylase activity"/>
    <property type="evidence" value="ECO:0007669"/>
    <property type="project" value="UniProtKB-UniRule"/>
</dbReference>
<dbReference type="eggNOG" id="COG0352">
    <property type="taxonomic scope" value="Bacteria"/>
</dbReference>
<dbReference type="InterPro" id="IPR036206">
    <property type="entry name" value="ThiamineP_synth_sf"/>
</dbReference>
<organism evidence="11 12">
    <name type="scientific">Vibrio ezurae NBRC 102218</name>
    <dbReference type="NCBI Taxonomy" id="1219080"/>
    <lineage>
        <taxon>Bacteria</taxon>
        <taxon>Pseudomonadati</taxon>
        <taxon>Pseudomonadota</taxon>
        <taxon>Gammaproteobacteria</taxon>
        <taxon>Vibrionales</taxon>
        <taxon>Vibrionaceae</taxon>
        <taxon>Vibrio</taxon>
    </lineage>
</organism>
<dbReference type="PANTHER" id="PTHR20857">
    <property type="entry name" value="THIAMINE-PHOSPHATE PYROPHOSPHORYLASE"/>
    <property type="match status" value="1"/>
</dbReference>
<reference evidence="11 12" key="1">
    <citation type="submission" date="2013-09" db="EMBL/GenBank/DDBJ databases">
        <title>Whole genome shotgun sequence of Vibrio ezurae NBRC 102218.</title>
        <authorList>
            <person name="Yoshida I."/>
            <person name="Hosoyama A."/>
            <person name="Numata M."/>
            <person name="Hashimoto M."/>
            <person name="Hosoyama Y."/>
            <person name="Tsuchikane K."/>
            <person name="Noguchi M."/>
            <person name="Hirakata S."/>
            <person name="Ichikawa N."/>
            <person name="Ohji S."/>
            <person name="Yamazoe A."/>
            <person name="Fujita N."/>
        </authorList>
    </citation>
    <scope>NUCLEOTIDE SEQUENCE [LARGE SCALE GENOMIC DNA]</scope>
    <source>
        <strain evidence="11 12">NBRC 102218</strain>
    </source>
</reference>
<dbReference type="EC" id="2.5.1.3" evidence="9"/>
<evidence type="ECO:0000256" key="2">
    <source>
        <dbReference type="ARBA" id="ARBA00022679"/>
    </source>
</evidence>
<dbReference type="GO" id="GO:0005737">
    <property type="term" value="C:cytoplasm"/>
    <property type="evidence" value="ECO:0007669"/>
    <property type="project" value="TreeGrafter"/>
</dbReference>
<dbReference type="STRING" id="1219080.VEZ01S_60_00280"/>
<dbReference type="Pfam" id="PF02581">
    <property type="entry name" value="TMP-TENI"/>
    <property type="match status" value="1"/>
</dbReference>
<dbReference type="InterPro" id="IPR022998">
    <property type="entry name" value="ThiamineP_synth_TenI"/>
</dbReference>
<comment type="caution">
    <text evidence="11">The sequence shown here is derived from an EMBL/GenBank/DDBJ whole genome shotgun (WGS) entry which is preliminary data.</text>
</comment>
<dbReference type="PANTHER" id="PTHR20857:SF15">
    <property type="entry name" value="THIAMINE-PHOSPHATE SYNTHASE"/>
    <property type="match status" value="1"/>
</dbReference>
<dbReference type="InterPro" id="IPR034291">
    <property type="entry name" value="TMP_synthase"/>
</dbReference>
<feature type="binding site" evidence="9">
    <location>
        <begin position="203"/>
        <end position="207"/>
    </location>
    <ligand>
        <name>4-amino-2-methyl-5-(diphosphooxymethyl)pyrimidine</name>
        <dbReference type="ChEBI" id="CHEBI:57841"/>
    </ligand>
</feature>
<evidence type="ECO:0000256" key="9">
    <source>
        <dbReference type="HAMAP-Rule" id="MF_00097"/>
    </source>
</evidence>
<evidence type="ECO:0000256" key="6">
    <source>
        <dbReference type="ARBA" id="ARBA00047334"/>
    </source>
</evidence>
<dbReference type="Proteomes" id="UP000016562">
    <property type="component" value="Unassembled WGS sequence"/>
</dbReference>
<feature type="binding site" evidence="9">
    <location>
        <position position="303"/>
    </location>
    <ligand>
        <name>4-amino-2-methyl-5-(diphosphooxymethyl)pyrimidine</name>
        <dbReference type="ChEBI" id="CHEBI:57841"/>
    </ligand>
</feature>
<evidence type="ECO:0000256" key="3">
    <source>
        <dbReference type="ARBA" id="ARBA00022723"/>
    </source>
</evidence>
<keyword evidence="12" id="KW-1185">Reference proteome</keyword>
<dbReference type="AlphaFoldDB" id="U3CUL5"/>
<comment type="function">
    <text evidence="9">Condenses 4-methyl-5-(beta-hydroxyethyl)thiazole monophosphate (THZ-P) and 2-methyl-4-amino-5-hydroxymethyl pyrimidine pyrophosphate (HMP-PP) to form thiamine monophosphate (TMP).</text>
</comment>
<evidence type="ECO:0000256" key="4">
    <source>
        <dbReference type="ARBA" id="ARBA00022842"/>
    </source>
</evidence>
<comment type="cofactor">
    <cofactor evidence="9">
        <name>Mg(2+)</name>
        <dbReference type="ChEBI" id="CHEBI:18420"/>
    </cofactor>
    <text evidence="9">Binds 1 Mg(2+) ion per subunit.</text>
</comment>
<feature type="binding site" evidence="9">
    <location>
        <position position="235"/>
    </location>
    <ligand>
        <name>4-amino-2-methyl-5-(diphosphooxymethyl)pyrimidine</name>
        <dbReference type="ChEBI" id="CHEBI:57841"/>
    </ligand>
</feature>
<dbReference type="GO" id="GO:0000287">
    <property type="term" value="F:magnesium ion binding"/>
    <property type="evidence" value="ECO:0007669"/>
    <property type="project" value="UniProtKB-UniRule"/>
</dbReference>
<feature type="binding site" evidence="9">
    <location>
        <position position="340"/>
    </location>
    <ligand>
        <name>2-[(2R,5Z)-2-carboxy-4-methylthiazol-5(2H)-ylidene]ethyl phosphate</name>
        <dbReference type="ChEBI" id="CHEBI:62899"/>
    </ligand>
</feature>
<proteinExistence type="inferred from homology"/>
<feature type="binding site" evidence="9">
    <location>
        <position position="236"/>
    </location>
    <ligand>
        <name>Mg(2+)</name>
        <dbReference type="ChEBI" id="CHEBI:18420"/>
    </ligand>
</feature>
<evidence type="ECO:0000259" key="10">
    <source>
        <dbReference type="Pfam" id="PF02581"/>
    </source>
</evidence>
<evidence type="ECO:0000256" key="5">
    <source>
        <dbReference type="ARBA" id="ARBA00022977"/>
    </source>
</evidence>
<dbReference type="RefSeq" id="WP_021715119.1">
    <property type="nucleotide sequence ID" value="NZ_BATM01000060.1"/>
</dbReference>
<dbReference type="GO" id="GO:0009228">
    <property type="term" value="P:thiamine biosynthetic process"/>
    <property type="evidence" value="ECO:0007669"/>
    <property type="project" value="UniProtKB-KW"/>
</dbReference>
<dbReference type="OrthoDB" id="9810880at2"/>
<keyword evidence="2 9" id="KW-0808">Transferase</keyword>
<comment type="catalytic activity">
    <reaction evidence="8 9">
        <text>2-[(2R,5Z)-2-carboxy-4-methylthiazol-5(2H)-ylidene]ethyl phosphate + 4-amino-2-methyl-5-(diphosphooxymethyl)pyrimidine + 2 H(+) = thiamine phosphate + CO2 + diphosphate</text>
        <dbReference type="Rhea" id="RHEA:47844"/>
        <dbReference type="ChEBI" id="CHEBI:15378"/>
        <dbReference type="ChEBI" id="CHEBI:16526"/>
        <dbReference type="ChEBI" id="CHEBI:33019"/>
        <dbReference type="ChEBI" id="CHEBI:37575"/>
        <dbReference type="ChEBI" id="CHEBI:57841"/>
        <dbReference type="ChEBI" id="CHEBI:62899"/>
        <dbReference type="EC" id="2.5.1.3"/>
    </reaction>
</comment>
<dbReference type="GO" id="GO:0009229">
    <property type="term" value="P:thiamine diphosphate biosynthetic process"/>
    <property type="evidence" value="ECO:0007669"/>
    <property type="project" value="UniProtKB-UniRule"/>
</dbReference>
<evidence type="ECO:0000256" key="1">
    <source>
        <dbReference type="ARBA" id="ARBA00005165"/>
    </source>
</evidence>
<comment type="catalytic activity">
    <reaction evidence="6 9">
        <text>4-methyl-5-(2-phosphooxyethyl)-thiazole + 4-amino-2-methyl-5-(diphosphooxymethyl)pyrimidine + H(+) = thiamine phosphate + diphosphate</text>
        <dbReference type="Rhea" id="RHEA:22328"/>
        <dbReference type="ChEBI" id="CHEBI:15378"/>
        <dbReference type="ChEBI" id="CHEBI:33019"/>
        <dbReference type="ChEBI" id="CHEBI:37575"/>
        <dbReference type="ChEBI" id="CHEBI:57841"/>
        <dbReference type="ChEBI" id="CHEBI:58296"/>
        <dbReference type="EC" id="2.5.1.3"/>
    </reaction>
</comment>
<comment type="caution">
    <text evidence="9">Lacks conserved residue(s) required for the propagation of feature annotation.</text>
</comment>
<dbReference type="InterPro" id="IPR013785">
    <property type="entry name" value="Aldolase_TIM"/>
</dbReference>
<dbReference type="HAMAP" id="MF_00097">
    <property type="entry name" value="TMP_synthase"/>
    <property type="match status" value="1"/>
</dbReference>
<dbReference type="Gene3D" id="3.20.20.70">
    <property type="entry name" value="Aldolase class I"/>
    <property type="match status" value="1"/>
</dbReference>
<comment type="pathway">
    <text evidence="1 9">Cofactor biosynthesis; thiamine diphosphate biosynthesis; thiamine phosphate from 4-amino-2-methyl-5-diphosphomethylpyrimidine and 4-methyl-5-(2-phosphoethyl)-thiazole: step 1/1.</text>
</comment>
<sequence>MESPLNSFIQSPNATPDFHIAVHSVIECARAAGFSDLITECKHGENFSVNLTASGKSYQLTVDDSDSSQYSIVIHDQKSQLIGSITTLFSQSKDIVRLTNNTQFEWDFSPSEYDVTKTENYLAWLLVSLSLDFTLEDSALISRSAQHVSCETWPSDIRYFPRLRKNELTTIPRKKTQCFGLYPVVDSIELIEELATCGVKILQLRVKDKPESEVEDDVRRAIQVGKETGVDIVINDYWGLALEHSASCIHLGQEDLAALEDSRILDSDIGLGISTHGYFEIINALQYKPSYLALGHIFPTTTKDMPSSPQGLIKLKLYQSLIVSIGKQRGSVLPSVAIGGIDLERAPLVIETGVTSVAVVRAVTLADDKKEAVDQFQRLFSTEALSHGVNHAH</sequence>
<keyword evidence="4 9" id="KW-0460">Magnesium</keyword>
<evidence type="ECO:0000313" key="11">
    <source>
        <dbReference type="EMBL" id="GAD81423.1"/>
    </source>
</evidence>